<evidence type="ECO:0000313" key="2">
    <source>
        <dbReference type="Proteomes" id="UP000182658"/>
    </source>
</evidence>
<keyword evidence="2" id="KW-1185">Reference proteome</keyword>
<reference evidence="1 2" key="1">
    <citation type="submission" date="2016-10" db="EMBL/GenBank/DDBJ databases">
        <title>Draft genome sequence of Coniochaeta ligniaria NRRL30616, a lignocellulolytic fungus for bioabatement of inhibitors in plant biomass hydrolysates.</title>
        <authorList>
            <consortium name="DOE Joint Genome Institute"/>
            <person name="Jimenez D.J."/>
            <person name="Hector R.E."/>
            <person name="Riley R."/>
            <person name="Sun H."/>
            <person name="Grigoriev I.V."/>
            <person name="Van Elsas J.D."/>
            <person name="Nichols N.N."/>
        </authorList>
    </citation>
    <scope>NUCLEOTIDE SEQUENCE [LARGE SCALE GENOMIC DNA]</scope>
    <source>
        <strain evidence="1 2">NRRL 30616</strain>
    </source>
</reference>
<proteinExistence type="predicted"/>
<dbReference type="InParanoid" id="A0A1J7I793"/>
<accession>A0A1J7I793</accession>
<dbReference type="AlphaFoldDB" id="A0A1J7I793"/>
<dbReference type="Proteomes" id="UP000182658">
    <property type="component" value="Unassembled WGS sequence"/>
</dbReference>
<protein>
    <submittedName>
        <fullName evidence="1">Uncharacterized protein</fullName>
    </submittedName>
</protein>
<dbReference type="OrthoDB" id="3485856at2759"/>
<dbReference type="STRING" id="1408157.A0A1J7I793"/>
<name>A0A1J7I793_9PEZI</name>
<sequence length="335" mass="37232">MDTGVSTAHVRIFCQNQEVLSDDDNDNAENVARTGPESLDATEADLVLRAIRRYAECRLESTITLPLSPRGHDELTAALELESNLDLSQFMGDKGRIFYNGSSFGIKLPSCANEVFAGLVRTLITDKLREMAASQSSKHVSALIDKVHCFGSAIVDLPHTSLQGCRCPDTSFSSKESVYPFVVVEMAYPQYSEDLQAIAKQYMDGSCGGIKVFLGFDIPTPSTPGDATVSVWRTRLEGPCDVHNPHPILVPTLVMLNKPFQSADGTPVNQNYNVDLFLCDFVPYRYWQDVDDIRLMRISFRQLSEFATIALEHATPAPAVQETLYRVLPRTHYDE</sequence>
<organism evidence="1 2">
    <name type="scientific">Coniochaeta ligniaria NRRL 30616</name>
    <dbReference type="NCBI Taxonomy" id="1408157"/>
    <lineage>
        <taxon>Eukaryota</taxon>
        <taxon>Fungi</taxon>
        <taxon>Dikarya</taxon>
        <taxon>Ascomycota</taxon>
        <taxon>Pezizomycotina</taxon>
        <taxon>Sordariomycetes</taxon>
        <taxon>Sordariomycetidae</taxon>
        <taxon>Coniochaetales</taxon>
        <taxon>Coniochaetaceae</taxon>
        <taxon>Coniochaeta</taxon>
    </lineage>
</organism>
<dbReference type="EMBL" id="KV875107">
    <property type="protein sequence ID" value="OIW23366.1"/>
    <property type="molecule type" value="Genomic_DNA"/>
</dbReference>
<gene>
    <name evidence="1" type="ORF">CONLIGDRAFT_674586</name>
</gene>
<evidence type="ECO:0000313" key="1">
    <source>
        <dbReference type="EMBL" id="OIW23366.1"/>
    </source>
</evidence>